<dbReference type="PANTHER" id="PTHR20930">
    <property type="entry name" value="OVARIAN CARCINOMA ANTIGEN CA125-RELATED"/>
    <property type="match status" value="1"/>
</dbReference>
<evidence type="ECO:0000259" key="15">
    <source>
        <dbReference type="PROSITE" id="PS51745"/>
    </source>
</evidence>
<protein>
    <submittedName>
        <fullName evidence="16">Uncharacterized protein</fullName>
    </submittedName>
</protein>
<dbReference type="InterPro" id="IPR013783">
    <property type="entry name" value="Ig-like_fold"/>
</dbReference>
<name>A0A834GLM6_RHOSS</name>
<dbReference type="PROSITE" id="PS50030">
    <property type="entry name" value="UBA"/>
    <property type="match status" value="2"/>
</dbReference>
<evidence type="ECO:0000313" key="17">
    <source>
        <dbReference type="Proteomes" id="UP000626092"/>
    </source>
</evidence>
<evidence type="ECO:0000256" key="7">
    <source>
        <dbReference type="ARBA" id="ARBA00022833"/>
    </source>
</evidence>
<dbReference type="InterPro" id="IPR000433">
    <property type="entry name" value="Znf_ZZ"/>
</dbReference>
<dbReference type="CDD" id="cd14319">
    <property type="entry name" value="UBA_NBR1"/>
    <property type="match status" value="2"/>
</dbReference>
<dbReference type="PROSITE" id="PS51745">
    <property type="entry name" value="PB1"/>
    <property type="match status" value="1"/>
</dbReference>
<gene>
    <name evidence="16" type="ORF">RHSIM_Rhsim08G0177500</name>
</gene>
<evidence type="ECO:0000256" key="10">
    <source>
        <dbReference type="ARBA" id="ARBA00023329"/>
    </source>
</evidence>
<dbReference type="InterPro" id="IPR032350">
    <property type="entry name" value="Nbr1_FW"/>
</dbReference>
<keyword evidence="7" id="KW-0862">Zinc</keyword>
<evidence type="ECO:0000256" key="8">
    <source>
        <dbReference type="ARBA" id="ARBA00022927"/>
    </source>
</evidence>
<organism evidence="16 17">
    <name type="scientific">Rhododendron simsii</name>
    <name type="common">Sims's rhododendron</name>
    <dbReference type="NCBI Taxonomy" id="118357"/>
    <lineage>
        <taxon>Eukaryota</taxon>
        <taxon>Viridiplantae</taxon>
        <taxon>Streptophyta</taxon>
        <taxon>Embryophyta</taxon>
        <taxon>Tracheophyta</taxon>
        <taxon>Spermatophyta</taxon>
        <taxon>Magnoliopsida</taxon>
        <taxon>eudicotyledons</taxon>
        <taxon>Gunneridae</taxon>
        <taxon>Pentapetalae</taxon>
        <taxon>asterids</taxon>
        <taxon>Ericales</taxon>
        <taxon>Ericaceae</taxon>
        <taxon>Ericoideae</taxon>
        <taxon>Rhodoreae</taxon>
        <taxon>Rhododendron</taxon>
    </lineage>
</organism>
<dbReference type="GO" id="GO:0006914">
    <property type="term" value="P:autophagy"/>
    <property type="evidence" value="ECO:0007669"/>
    <property type="project" value="UniProtKB-KW"/>
</dbReference>
<dbReference type="InterPro" id="IPR043145">
    <property type="entry name" value="Znf_ZZ_sf"/>
</dbReference>
<dbReference type="Gene3D" id="3.30.60.90">
    <property type="match status" value="1"/>
</dbReference>
<dbReference type="AlphaFoldDB" id="A0A834GLM6"/>
<dbReference type="Gene3D" id="2.60.40.10">
    <property type="entry name" value="Immunoglobulins"/>
    <property type="match status" value="1"/>
</dbReference>
<feature type="domain" description="UBA" evidence="13">
    <location>
        <begin position="721"/>
        <end position="762"/>
    </location>
</feature>
<dbReference type="InterPro" id="IPR009060">
    <property type="entry name" value="UBA-like_sf"/>
</dbReference>
<dbReference type="PROSITE" id="PS50135">
    <property type="entry name" value="ZF_ZZ_2"/>
    <property type="match status" value="1"/>
</dbReference>
<evidence type="ECO:0000256" key="2">
    <source>
        <dbReference type="ARBA" id="ARBA00004419"/>
    </source>
</evidence>
<evidence type="ECO:0000259" key="13">
    <source>
        <dbReference type="PROSITE" id="PS50030"/>
    </source>
</evidence>
<dbReference type="Gene3D" id="3.10.20.90">
    <property type="entry name" value="Phosphatidylinositol 3-kinase Catalytic Subunit, Chain A, domain 1"/>
    <property type="match status" value="1"/>
</dbReference>
<sequence length="807" mass="87530">MEPTIVIKVKYGETLRRFNARVNEVGQLDLDIGGLRGKVIGFFNFAPDADLSLTYIDEDGDVVTLVDQEDLCDVVRQSLNPLRITVKLKAENGGRFHARSSGNSTPMRSSPRLQCPLPNLNSSVSGYSIHVPEPLRETLCKMGVDVASNASPSSVLAEIADCFSKMGQSHVNPVSEFQAGTESGSQSVASGSTMGASMASKKTEASRDGGLTSYVFPNAKVEEPSSKADQRVDSVNSAGGLGSLNHNAELPSDSSLSEYVSEILAPAASHNSVGDNEGWLKKFVDCRTFEKAVNSGCVDPKTLFSIVPTSDNTKDVKESSEGWNSASNDSFPSTADTTGHSVMDTTANLGGRVDAKVPPMKLANKCPFPVAYDSAVSYTHNDSHAHPFKRTYTHNDGMGFAFHRGVQCDGCGVHPIVGSRFKSIVKEDYDLCSVCFSSMGVATDYVKLDRPAPSRQPQSFTGLCDPQPWAHSSTLPDNMKGFEMKPRQLKLDSRFIMDVNVMDGTLMAPSTPFTKIWRLRNSGTIVWPQGTKLVWIGGDKLSASLSIDLQISADGIPLENELDISTDFTAPELPGRYVSYWRMASPSGQKFGQRVWVLIKVDASLKDSFDSFRGLNLNLPPQDSGIADPESVNGNVEPMMVEPLVDAHPYKNQELDFPTNDTLLVGSGGGSGVSNTVPPEARTSVSFPITQIASAVPSGTYLSSLSTIVPKTVQGTSENNDVEQSLLKELEEMGFKQIDLNKEILRLNEYNLEQSLDDLCGSAEWNPILEELQEMGFCDKEMNKKLLNKNHGSIKRVVMDLITGEKA</sequence>
<dbReference type="SMART" id="SM00291">
    <property type="entry name" value="ZnF_ZZ"/>
    <property type="match status" value="1"/>
</dbReference>
<feature type="domain" description="PB1" evidence="15">
    <location>
        <begin position="4"/>
        <end position="89"/>
    </location>
</feature>
<proteinExistence type="predicted"/>
<keyword evidence="10" id="KW-0968">Cytoplasmic vesicle</keyword>
<dbReference type="SMART" id="SM00666">
    <property type="entry name" value="PB1"/>
    <property type="match status" value="1"/>
</dbReference>
<comment type="caution">
    <text evidence="16">The sequence shown here is derived from an EMBL/GenBank/DDBJ whole genome shotgun (WGS) entry which is preliminary data.</text>
</comment>
<evidence type="ECO:0000256" key="3">
    <source>
        <dbReference type="ARBA" id="ARBA00022448"/>
    </source>
</evidence>
<evidence type="ECO:0000313" key="16">
    <source>
        <dbReference type="EMBL" id="KAF7136185.1"/>
    </source>
</evidence>
<dbReference type="GO" id="GO:0008270">
    <property type="term" value="F:zinc ion binding"/>
    <property type="evidence" value="ECO:0007669"/>
    <property type="project" value="UniProtKB-KW"/>
</dbReference>
<dbReference type="PANTHER" id="PTHR20930:SF0">
    <property type="entry name" value="PROTEIN ILRUN"/>
    <property type="match status" value="1"/>
</dbReference>
<feature type="compositionally biased region" description="Low complexity" evidence="12">
    <location>
        <begin position="187"/>
        <end position="200"/>
    </location>
</feature>
<evidence type="ECO:0000256" key="5">
    <source>
        <dbReference type="ARBA" id="ARBA00022723"/>
    </source>
</evidence>
<dbReference type="Pfam" id="PF24932">
    <property type="entry name" value="UBA_NBR1_C"/>
    <property type="match status" value="2"/>
</dbReference>
<keyword evidence="8" id="KW-0653">Protein transport</keyword>
<keyword evidence="3" id="KW-0813">Transport</keyword>
<feature type="domain" description="ZZ-type" evidence="14">
    <location>
        <begin position="403"/>
        <end position="453"/>
    </location>
</feature>
<dbReference type="InterPro" id="IPR015940">
    <property type="entry name" value="UBA"/>
</dbReference>
<dbReference type="GO" id="GO:0015031">
    <property type="term" value="P:protein transport"/>
    <property type="evidence" value="ECO:0007669"/>
    <property type="project" value="UniProtKB-KW"/>
</dbReference>
<dbReference type="Pfam" id="PF00569">
    <property type="entry name" value="ZZ"/>
    <property type="match status" value="1"/>
</dbReference>
<keyword evidence="6 11" id="KW-0863">Zinc-finger</keyword>
<feature type="domain" description="UBA" evidence="13">
    <location>
        <begin position="755"/>
        <end position="804"/>
    </location>
</feature>
<dbReference type="Gene3D" id="1.10.8.10">
    <property type="entry name" value="DNA helicase RuvA subunit, C-terminal domain"/>
    <property type="match status" value="2"/>
</dbReference>
<dbReference type="EMBL" id="WJXA01000008">
    <property type="protein sequence ID" value="KAF7136185.1"/>
    <property type="molecule type" value="Genomic_DNA"/>
</dbReference>
<evidence type="ECO:0000256" key="4">
    <source>
        <dbReference type="ARBA" id="ARBA00022554"/>
    </source>
</evidence>
<dbReference type="FunFam" id="1.10.8.10:FF:000085">
    <property type="entry name" value="protein NBR1 homolog"/>
    <property type="match status" value="1"/>
</dbReference>
<dbReference type="Proteomes" id="UP000626092">
    <property type="component" value="Unassembled WGS sequence"/>
</dbReference>
<dbReference type="Pfam" id="PF16158">
    <property type="entry name" value="N_BRCA1_IG"/>
    <property type="match status" value="1"/>
</dbReference>
<dbReference type="SUPFAM" id="SSF46934">
    <property type="entry name" value="UBA-like"/>
    <property type="match status" value="1"/>
</dbReference>
<dbReference type="OrthoDB" id="661148at2759"/>
<evidence type="ECO:0000256" key="6">
    <source>
        <dbReference type="ARBA" id="ARBA00022771"/>
    </source>
</evidence>
<feature type="compositionally biased region" description="Polar residues" evidence="12">
    <location>
        <begin position="321"/>
        <end position="337"/>
    </location>
</feature>
<reference evidence="16" key="1">
    <citation type="submission" date="2019-11" db="EMBL/GenBank/DDBJ databases">
        <authorList>
            <person name="Liu Y."/>
            <person name="Hou J."/>
            <person name="Li T.-Q."/>
            <person name="Guan C.-H."/>
            <person name="Wu X."/>
            <person name="Wu H.-Z."/>
            <person name="Ling F."/>
            <person name="Zhang R."/>
            <person name="Shi X.-G."/>
            <person name="Ren J.-P."/>
            <person name="Chen E.-F."/>
            <person name="Sun J.-M."/>
        </authorList>
    </citation>
    <scope>NUCLEOTIDE SEQUENCE</scope>
    <source>
        <strain evidence="16">Adult_tree_wgs_1</strain>
        <tissue evidence="16">Leaves</tissue>
    </source>
</reference>
<evidence type="ECO:0000256" key="12">
    <source>
        <dbReference type="SAM" id="MobiDB-lite"/>
    </source>
</evidence>
<accession>A0A834GLM6</accession>
<evidence type="ECO:0000256" key="9">
    <source>
        <dbReference type="ARBA" id="ARBA00023006"/>
    </source>
</evidence>
<keyword evidence="5" id="KW-0479">Metal-binding</keyword>
<evidence type="ECO:0000259" key="14">
    <source>
        <dbReference type="PROSITE" id="PS50135"/>
    </source>
</evidence>
<dbReference type="SUPFAM" id="SSF54277">
    <property type="entry name" value="CAD &amp; PB1 domains"/>
    <property type="match status" value="1"/>
</dbReference>
<dbReference type="GO" id="GO:0031410">
    <property type="term" value="C:cytoplasmic vesicle"/>
    <property type="evidence" value="ECO:0007669"/>
    <property type="project" value="UniProtKB-KW"/>
</dbReference>
<dbReference type="CDD" id="cd06398">
    <property type="entry name" value="PB1_Joka2"/>
    <property type="match status" value="1"/>
</dbReference>
<comment type="subcellular location">
    <subcellularLocation>
        <location evidence="2">Cytoplasmic vesicle</location>
        <location evidence="2">Autophagosome</location>
    </subcellularLocation>
    <subcellularLocation>
        <location evidence="1">Vacuole</location>
    </subcellularLocation>
</comment>
<dbReference type="InterPro" id="IPR000270">
    <property type="entry name" value="PB1_dom"/>
</dbReference>
<dbReference type="CDD" id="cd14947">
    <property type="entry name" value="NBR1_like"/>
    <property type="match status" value="1"/>
</dbReference>
<feature type="region of interest" description="Disordered" evidence="12">
    <location>
        <begin position="177"/>
        <end position="209"/>
    </location>
</feature>
<dbReference type="SUPFAM" id="SSF57850">
    <property type="entry name" value="RING/U-box"/>
    <property type="match status" value="1"/>
</dbReference>
<evidence type="ECO:0000256" key="1">
    <source>
        <dbReference type="ARBA" id="ARBA00004116"/>
    </source>
</evidence>
<dbReference type="InterPro" id="IPR053793">
    <property type="entry name" value="PB1-like"/>
</dbReference>
<feature type="region of interest" description="Disordered" evidence="12">
    <location>
        <begin position="312"/>
        <end position="337"/>
    </location>
</feature>
<dbReference type="GO" id="GO:0005776">
    <property type="term" value="C:autophagosome"/>
    <property type="evidence" value="ECO:0007669"/>
    <property type="project" value="UniProtKB-SubCell"/>
</dbReference>
<keyword evidence="9" id="KW-0072">Autophagy</keyword>
<dbReference type="InterPro" id="IPR056893">
    <property type="entry name" value="UBA_Nbr1_C"/>
</dbReference>
<evidence type="ECO:0000256" key="11">
    <source>
        <dbReference type="PROSITE-ProRule" id="PRU00228"/>
    </source>
</evidence>
<keyword evidence="17" id="KW-1185">Reference proteome</keyword>
<keyword evidence="4" id="KW-0926">Vacuole</keyword>
<dbReference type="Pfam" id="PF00564">
    <property type="entry name" value="PB1"/>
    <property type="match status" value="1"/>
</dbReference>